<proteinExistence type="predicted"/>
<dbReference type="InterPro" id="IPR040840">
    <property type="entry name" value="TcA_TcB_BD"/>
</dbReference>
<dbReference type="EMBL" id="QJPH01000321">
    <property type="protein sequence ID" value="PZN78313.1"/>
    <property type="molecule type" value="Genomic_DNA"/>
</dbReference>
<evidence type="ECO:0000313" key="3">
    <source>
        <dbReference type="EMBL" id="PZN78313.1"/>
    </source>
</evidence>
<dbReference type="AlphaFoldDB" id="A0A2W4R4A2"/>
<accession>A0A2W4R4A2</accession>
<name>A0A2W4R4A2_9GAMM</name>
<feature type="region of interest" description="Disordered" evidence="1">
    <location>
        <begin position="79"/>
        <end position="98"/>
    </location>
</feature>
<evidence type="ECO:0000313" key="4">
    <source>
        <dbReference type="Proteomes" id="UP000249396"/>
    </source>
</evidence>
<dbReference type="Proteomes" id="UP000249396">
    <property type="component" value="Unassembled WGS sequence"/>
</dbReference>
<feature type="domain" description="Tc toxin complex TcA C-terminal TcB-binding" evidence="2">
    <location>
        <begin position="814"/>
        <end position="1109"/>
    </location>
</feature>
<evidence type="ECO:0000259" key="2">
    <source>
        <dbReference type="Pfam" id="PF18276"/>
    </source>
</evidence>
<gene>
    <name evidence="3" type="ORF">DM484_13120</name>
</gene>
<reference evidence="3 4" key="1">
    <citation type="journal article" date="2018" name="Aquat. Microb. Ecol.">
        <title>Gammaproteobacterial methanotrophs dominate.</title>
        <authorList>
            <person name="Rissanen A.J."/>
            <person name="Saarenheimo J."/>
            <person name="Tiirola M."/>
            <person name="Peura S."/>
            <person name="Aalto S.L."/>
            <person name="Karvinen A."/>
            <person name="Nykanen H."/>
        </authorList>
    </citation>
    <scope>NUCLEOTIDE SEQUENCE [LARGE SCALE GENOMIC DNA]</scope>
    <source>
        <strain evidence="3">AMbin10</strain>
    </source>
</reference>
<evidence type="ECO:0000256" key="1">
    <source>
        <dbReference type="SAM" id="MobiDB-lite"/>
    </source>
</evidence>
<comment type="caution">
    <text evidence="3">The sequence shown here is derived from an EMBL/GenBank/DDBJ whole genome shotgun (WGS) entry which is preliminary data.</text>
</comment>
<sequence>MFLSKSFHNMIDADARAHQLYVQNAGWTAFPTYISFERINLNYQFFPHFHPYVAVNRAAVPMMKLSLLERLKEGGLPELEDSDTLYMPQPNPPPGQPKQALVVIPNSTRASLSASIAALRPSDNSTLALTAGTPLTLADNTLVTVPKGTLVYHADGSTSNLAADTSLTLPGQIPFAYSSGIQITGTGIIVPDFTAVTLPNGASSAVLTADGSQLNLPNGTVISLRSGLPLPFFYEGIFDNTHYNPSLWVQQPYPVKNLDFSSSGAYSIYNWELFFHFPLLVAVHLSQNQKFQDAQKWFHYIFDPTDNSLGPTPERFWKVQPFQYTDVRMIQDILVNLSKPQDPQLYAETINSIASWQSNPFQPWAVAKFRPTAYRLKTVMAYLDNLIAWGDSLFQQYTIETINEATQIYIMAANILGPKPQAVPNKGAVKALTYGDLRGKLDGFGNSLVEMEVDMPFDMTPTSGTGTGPNGSQILPSIGQTLYFCIPRNDQFLAYWDKVADRLFKIHNSLNLQGVFQRLPLYDPPIDPALLVRAAAAGLDVSAIVSGLNQPLPLVRFQLLISKATEICQEVISLGSNLLSAIEKQDNESISLLRAQHENKLLQLAEMIKYSQWQDAQKSTQALQLSLATAIQRYSYYQKLLGRTDAQIQASIPQLDALDTGSLQNLNFSQLDSGSEPQMSLDPISPDISLKSTSVSDGEFKTLSNHEVGELKKLGLAHDFQETANGINVLGSVLALIPQFKTHVQPMGCGATIDFGGHHLSFNSEALASAARAVADQFSYEAGNAAKLGSYSRRELDWTFQGNTAKAEINQIIKQIRGAQIREAIANQEYTNHQAQTGNAQQIIDFLEGNPVEGVSQVKETTVGFYAWMKREVKALYANAFQLAFEVAKKSERALQNEIGDSSLAYIRYNYLDGNEGLLAGEKLFFDIKTMEMAYHDLNQREYELTKHVSLLQIDPIALIQLRATGSCAFTVPEEAFDLDCPGHYFRRIKSVALTIPCVAGPYTSVNCTLSLQNSAIRTNTDLPGNKYYRQGPDDKRFNDYYGTLQSIVTSSAQSDSGLFETNLRDERYLPFEYAGAVNSQWQITLPSDVQQFDFDTITDVVLHIRYTAREGGDVLKAAAVGNLNRLIKNAQTVGSVRLFSVRHEFPSQWSKFKSVAIGGAILTTELQLSFFPELYPFWSRGRIVGSNQLKAVEFFAEMPPKDTTASINMNDKADKTGNTYILARNPLLGNLLVGSLPSKGKALPAAITDSTHPPLTLYFDNNVMEDLWLAITWGI</sequence>
<protein>
    <submittedName>
        <fullName evidence="3">Insecticidal toxin protein</fullName>
    </submittedName>
</protein>
<dbReference type="Pfam" id="PF18276">
    <property type="entry name" value="TcA_TcB_BD"/>
    <property type="match status" value="1"/>
</dbReference>
<organism evidence="3 4">
    <name type="scientific">Candidatus Methylumidiphilus alinenensis</name>
    <dbReference type="NCBI Taxonomy" id="2202197"/>
    <lineage>
        <taxon>Bacteria</taxon>
        <taxon>Pseudomonadati</taxon>
        <taxon>Pseudomonadota</taxon>
        <taxon>Gammaproteobacteria</taxon>
        <taxon>Methylococcales</taxon>
        <taxon>Candidatus Methylumidiphilus</taxon>
    </lineage>
</organism>